<accession>A0A9P6FZT4</accession>
<proteinExistence type="predicted"/>
<comment type="caution">
    <text evidence="2">The sequence shown here is derived from an EMBL/GenBank/DDBJ whole genome shotgun (WGS) entry which is preliminary data.</text>
</comment>
<evidence type="ECO:0000313" key="3">
    <source>
        <dbReference type="Proteomes" id="UP000780801"/>
    </source>
</evidence>
<feature type="non-terminal residue" evidence="2">
    <location>
        <position position="1"/>
    </location>
</feature>
<dbReference type="AlphaFoldDB" id="A0A9P6FZT4"/>
<protein>
    <submittedName>
        <fullName evidence="2">Uncharacterized protein</fullName>
    </submittedName>
</protein>
<dbReference type="OrthoDB" id="2448862at2759"/>
<feature type="compositionally biased region" description="Basic residues" evidence="1">
    <location>
        <begin position="59"/>
        <end position="68"/>
    </location>
</feature>
<keyword evidence="3" id="KW-1185">Reference proteome</keyword>
<reference evidence="2" key="1">
    <citation type="journal article" date="2020" name="Fungal Divers.">
        <title>Resolving the Mortierellaceae phylogeny through synthesis of multi-gene phylogenetics and phylogenomics.</title>
        <authorList>
            <person name="Vandepol N."/>
            <person name="Liber J."/>
            <person name="Desiro A."/>
            <person name="Na H."/>
            <person name="Kennedy M."/>
            <person name="Barry K."/>
            <person name="Grigoriev I.V."/>
            <person name="Miller A.N."/>
            <person name="O'Donnell K."/>
            <person name="Stajich J.E."/>
            <person name="Bonito G."/>
        </authorList>
    </citation>
    <scope>NUCLEOTIDE SEQUENCE</scope>
    <source>
        <strain evidence="2">KOD1015</strain>
    </source>
</reference>
<feature type="compositionally biased region" description="Basic and acidic residues" evidence="1">
    <location>
        <begin position="69"/>
        <end position="78"/>
    </location>
</feature>
<gene>
    <name evidence="2" type="ORF">BGW38_008720</name>
</gene>
<feature type="region of interest" description="Disordered" evidence="1">
    <location>
        <begin position="54"/>
        <end position="92"/>
    </location>
</feature>
<organism evidence="2 3">
    <name type="scientific">Lunasporangiospora selenospora</name>
    <dbReference type="NCBI Taxonomy" id="979761"/>
    <lineage>
        <taxon>Eukaryota</taxon>
        <taxon>Fungi</taxon>
        <taxon>Fungi incertae sedis</taxon>
        <taxon>Mucoromycota</taxon>
        <taxon>Mortierellomycotina</taxon>
        <taxon>Mortierellomycetes</taxon>
        <taxon>Mortierellales</taxon>
        <taxon>Mortierellaceae</taxon>
        <taxon>Lunasporangiospora</taxon>
    </lineage>
</organism>
<evidence type="ECO:0000313" key="2">
    <source>
        <dbReference type="EMBL" id="KAF9583731.1"/>
    </source>
</evidence>
<dbReference type="EMBL" id="JAABOA010000609">
    <property type="protein sequence ID" value="KAF9583731.1"/>
    <property type="molecule type" value="Genomic_DNA"/>
</dbReference>
<name>A0A9P6FZT4_9FUNG</name>
<sequence>NAMLNIINQVAGTEEARIKRKQSNMAKVKTKVNERESKLADRVKAKKTMIENKIEELKRKKSEKRKEHKQQLAEKATKADAAPGKRSVRFQL</sequence>
<evidence type="ECO:0000256" key="1">
    <source>
        <dbReference type="SAM" id="MobiDB-lite"/>
    </source>
</evidence>
<dbReference type="Proteomes" id="UP000780801">
    <property type="component" value="Unassembled WGS sequence"/>
</dbReference>